<evidence type="ECO:0000313" key="1">
    <source>
        <dbReference type="EMBL" id="UXH41661.1"/>
    </source>
</evidence>
<dbReference type="RefSeq" id="WP_261745226.1">
    <property type="nucleotide sequence ID" value="NZ_CP104557.1"/>
</dbReference>
<sequence>MRAVRLTLVCHALTQAQKQGYLAQPNDCIVPVSGDPLALPQGTQLLAAPERRTVQTATWLGESVHIEPALADGALGHWQGLPLKQVQAEQPEALAQWLADPLCAPPDGEPFVQVCERVGAWLSAFDRPGQWWAVTHPWVIRAALVSVLECPMVSAQHIDVMPLSQLALSRAGRWRLRLG</sequence>
<dbReference type="InterPro" id="IPR029033">
    <property type="entry name" value="His_PPase_superfam"/>
</dbReference>
<name>A0ABY6APS7_9PSED</name>
<proteinExistence type="predicted"/>
<dbReference type="Proteomes" id="UP001064504">
    <property type="component" value="Chromosome"/>
</dbReference>
<dbReference type="SUPFAM" id="SSF53254">
    <property type="entry name" value="Phosphoglycerate mutase-like"/>
    <property type="match status" value="1"/>
</dbReference>
<dbReference type="InterPro" id="IPR013078">
    <property type="entry name" value="His_Pase_superF_clade-1"/>
</dbReference>
<accession>A0ABY6APS7</accession>
<dbReference type="EMBL" id="CP104557">
    <property type="protein sequence ID" value="UXH41661.1"/>
    <property type="molecule type" value="Genomic_DNA"/>
</dbReference>
<dbReference type="Gene3D" id="3.40.50.1240">
    <property type="entry name" value="Phosphoglycerate mutase-like"/>
    <property type="match status" value="1"/>
</dbReference>
<organism evidence="1 2">
    <name type="scientific">Pseudomonas promysalinigenes</name>
    <dbReference type="NCBI Taxonomy" id="485898"/>
    <lineage>
        <taxon>Bacteria</taxon>
        <taxon>Pseudomonadati</taxon>
        <taxon>Pseudomonadota</taxon>
        <taxon>Gammaproteobacteria</taxon>
        <taxon>Pseudomonadales</taxon>
        <taxon>Pseudomonadaceae</taxon>
        <taxon>Pseudomonas</taxon>
    </lineage>
</organism>
<dbReference type="SMART" id="SM00855">
    <property type="entry name" value="PGAM"/>
    <property type="match status" value="1"/>
</dbReference>
<keyword evidence="2" id="KW-1185">Reference proteome</keyword>
<reference evidence="1" key="1">
    <citation type="submission" date="2022-09" db="EMBL/GenBank/DDBJ databases">
        <title>Complete genome sequence of Pseudomonas promysalinigenes strain RL-WG26, a newly isolated PGPR with the potential for plant salinity stress alleviation.</title>
        <authorList>
            <person name="Ren L."/>
            <person name="Wang G."/>
            <person name="Hu H."/>
        </authorList>
    </citation>
    <scope>NUCLEOTIDE SEQUENCE</scope>
    <source>
        <strain evidence="1">RL-WG26</strain>
    </source>
</reference>
<dbReference type="Pfam" id="PF00300">
    <property type="entry name" value="His_Phos_1"/>
    <property type="match status" value="1"/>
</dbReference>
<protein>
    <submittedName>
        <fullName evidence="1">Histidine phosphatase family protein</fullName>
    </submittedName>
</protein>
<evidence type="ECO:0000313" key="2">
    <source>
        <dbReference type="Proteomes" id="UP001064504"/>
    </source>
</evidence>
<gene>
    <name evidence="1" type="ORF">N5C08_09100</name>
</gene>